<feature type="transmembrane region" description="Helical" evidence="1">
    <location>
        <begin position="288"/>
        <end position="306"/>
    </location>
</feature>
<organism evidence="2 3">
    <name type="scientific">Candidatus Methylomirabilis tolerans</name>
    <dbReference type="NCBI Taxonomy" id="3123416"/>
    <lineage>
        <taxon>Bacteria</taxon>
        <taxon>Candidatus Methylomirabilota</taxon>
        <taxon>Candidatus Methylomirabilia</taxon>
        <taxon>Candidatus Methylomirabilales</taxon>
        <taxon>Candidatus Methylomirabilaceae</taxon>
        <taxon>Candidatus Methylomirabilis</taxon>
    </lineage>
</organism>
<sequence>MNEEKRTSGKTTGPDNKNALRAYLQRAEVRLSTMHRIAGAFLGGAGLLLLLPTFLRDAPVQVFGVINKAVPMLSMQWNLPPLLIVIALGLPVVIAYTIPVYALWLLLQDLTLFYFSVNTPKNVALGKTDKPIFHPRFSLTAIPFSDDEPSDLKKQLRAIQFGSSLKHSVLPHVHKDKHWFKALIEKEKEEEEEEKQVALPDDSWLEECPTDHEDDRSALCAAFGLAGAYNHDLVTEVAKTELSLIRHNLNLKRLVLRYMKALLTLVWTTLLSFMVLAGINDIMPEKDLIVVVLGFLAWAIITPWIVRAPTRWVYRGHSQHAAGGINDRYLARFERLVISGCFLAALITSGIAGFFVGWAFIWLGPVGPGLALARSFGWLKHDLLRWL</sequence>
<evidence type="ECO:0000313" key="2">
    <source>
        <dbReference type="EMBL" id="MBZ0159668.1"/>
    </source>
</evidence>
<feature type="transmembrane region" description="Helical" evidence="1">
    <location>
        <begin position="336"/>
        <end position="361"/>
    </location>
</feature>
<feature type="transmembrane region" description="Helical" evidence="1">
    <location>
        <begin position="37"/>
        <end position="55"/>
    </location>
</feature>
<comment type="caution">
    <text evidence="2">The sequence shown here is derived from an EMBL/GenBank/DDBJ whole genome shotgun (WGS) entry which is preliminary data.</text>
</comment>
<gene>
    <name evidence="2" type="ORF">K8G79_05990</name>
</gene>
<protein>
    <submittedName>
        <fullName evidence="2">Uncharacterized protein</fullName>
    </submittedName>
</protein>
<keyword evidence="1" id="KW-0812">Transmembrane</keyword>
<reference evidence="2 3" key="1">
    <citation type="journal article" date="2021" name="bioRxiv">
        <title>Unraveling nitrogen, sulfur and carbon metabolic pathways and microbial community transcriptional responses to substrate deprivation and toxicity stresses in a bioreactor mimicking anoxic brackish coastal sediment conditions.</title>
        <authorList>
            <person name="Martins P.D."/>
            <person name="Echeveste M.J."/>
            <person name="Arshad A."/>
            <person name="Kurth J."/>
            <person name="Ouboter H."/>
            <person name="Jetten M.S.M."/>
            <person name="Welte C.U."/>
        </authorList>
    </citation>
    <scope>NUCLEOTIDE SEQUENCE [LARGE SCALE GENOMIC DNA]</scope>
    <source>
        <strain evidence="2">MAG_38</strain>
    </source>
</reference>
<evidence type="ECO:0000313" key="3">
    <source>
        <dbReference type="Proteomes" id="UP001197609"/>
    </source>
</evidence>
<evidence type="ECO:0000256" key="1">
    <source>
        <dbReference type="SAM" id="Phobius"/>
    </source>
</evidence>
<feature type="transmembrane region" description="Helical" evidence="1">
    <location>
        <begin position="82"/>
        <end position="107"/>
    </location>
</feature>
<feature type="transmembrane region" description="Helical" evidence="1">
    <location>
        <begin position="261"/>
        <end position="282"/>
    </location>
</feature>
<dbReference type="AlphaFoldDB" id="A0AAJ1AIH2"/>
<dbReference type="EMBL" id="JAIOIU010000070">
    <property type="protein sequence ID" value="MBZ0159668.1"/>
    <property type="molecule type" value="Genomic_DNA"/>
</dbReference>
<accession>A0AAJ1AIH2</accession>
<dbReference type="Proteomes" id="UP001197609">
    <property type="component" value="Unassembled WGS sequence"/>
</dbReference>
<keyword evidence="1" id="KW-0472">Membrane</keyword>
<name>A0AAJ1AIH2_9BACT</name>
<proteinExistence type="predicted"/>
<keyword evidence="1" id="KW-1133">Transmembrane helix</keyword>